<organism evidence="5 6">
    <name type="scientific">Paenibacillus chungangensis</name>
    <dbReference type="NCBI Taxonomy" id="696535"/>
    <lineage>
        <taxon>Bacteria</taxon>
        <taxon>Bacillati</taxon>
        <taxon>Bacillota</taxon>
        <taxon>Bacilli</taxon>
        <taxon>Bacillales</taxon>
        <taxon>Paenibacillaceae</taxon>
        <taxon>Paenibacillus</taxon>
    </lineage>
</organism>
<keyword evidence="6" id="KW-1185">Reference proteome</keyword>
<feature type="transmembrane region" description="Helical" evidence="2">
    <location>
        <begin position="281"/>
        <end position="300"/>
    </location>
</feature>
<evidence type="ECO:0000313" key="6">
    <source>
        <dbReference type="Proteomes" id="UP001596989"/>
    </source>
</evidence>
<evidence type="ECO:0000259" key="4">
    <source>
        <dbReference type="Pfam" id="PF06580"/>
    </source>
</evidence>
<dbReference type="InterPro" id="IPR050640">
    <property type="entry name" value="Bact_2-comp_sensor_kinase"/>
</dbReference>
<sequence>MDNLKKRPIKIQLMAMFVLFLLVIVLVMFVTYTQSKKMIYEKNQEYSIALLDKITQYIQSQVDSIDSVLMNTGINTDIHHYLKTTDMLDKIDFFQRVDSQVTRVIQLQNGVAAMTIIGENGNNLNLMLDSNKKQLVLDTIAEIKETSDSHLKPYYFGYREIIDGRVAKQYFSVGTTISNIFPVYTLGHLVVILDLQTLFPKFNTMLENSFGDFYILDRNGTVCSSNVASMVGHELDVASFSDHEKGKYIVQSTDLQEMEGKIVHIYSKDDLFRGLEQTKKVYLWILALFIPFMCLLIWLISRNILGPIRTFMRFIQVHQIKNIYHEQRRLQLFGYHEIMVMADKFNEMLNEIDRLTNEVVDSRTRIIALGLMKKQAELAYLKQQVNPHFLYNTLESLKGMAGETGAQEIRQMLGALGRMLRYSIKGQEEVTLRQELEIAKAYLSLQQFRFDDRFNVRIAFPEELLQARIIKMILQPILENAITHGLECRMVKGNLLLSGQLSQEGDIEIRIQDDGSGMSADMLDTIRMQLASGDEFLELIKDSEHLGVMNVHNRLLTAYGEPYGLSIESVEGVGTEVILRLPNREG</sequence>
<name>A0ABW3HKZ2_9BACL</name>
<protein>
    <submittedName>
        <fullName evidence="5">Histidine kinase</fullName>
    </submittedName>
</protein>
<evidence type="ECO:0000313" key="5">
    <source>
        <dbReference type="EMBL" id="MFD0958154.1"/>
    </source>
</evidence>
<keyword evidence="2" id="KW-0812">Transmembrane</keyword>
<keyword evidence="2" id="KW-0472">Membrane</keyword>
<dbReference type="Gene3D" id="3.30.565.10">
    <property type="entry name" value="Histidine kinase-like ATPase, C-terminal domain"/>
    <property type="match status" value="1"/>
</dbReference>
<dbReference type="InterPro" id="IPR003594">
    <property type="entry name" value="HATPase_dom"/>
</dbReference>
<dbReference type="Pfam" id="PF06580">
    <property type="entry name" value="His_kinase"/>
    <property type="match status" value="1"/>
</dbReference>
<dbReference type="PANTHER" id="PTHR34220">
    <property type="entry name" value="SENSOR HISTIDINE KINASE YPDA"/>
    <property type="match status" value="1"/>
</dbReference>
<dbReference type="InterPro" id="IPR036890">
    <property type="entry name" value="HATPase_C_sf"/>
</dbReference>
<keyword evidence="5" id="KW-0418">Kinase</keyword>
<evidence type="ECO:0000259" key="3">
    <source>
        <dbReference type="Pfam" id="PF02518"/>
    </source>
</evidence>
<dbReference type="PANTHER" id="PTHR34220:SF7">
    <property type="entry name" value="SENSOR HISTIDINE KINASE YPDA"/>
    <property type="match status" value="1"/>
</dbReference>
<dbReference type="RefSeq" id="WP_377561803.1">
    <property type="nucleotide sequence ID" value="NZ_JBHTJZ010000004.1"/>
</dbReference>
<dbReference type="EMBL" id="JBHTJZ010000004">
    <property type="protein sequence ID" value="MFD0958154.1"/>
    <property type="molecule type" value="Genomic_DNA"/>
</dbReference>
<feature type="domain" description="Signal transduction histidine kinase internal region" evidence="4">
    <location>
        <begin position="376"/>
        <end position="454"/>
    </location>
</feature>
<keyword evidence="2" id="KW-1133">Transmembrane helix</keyword>
<feature type="domain" description="Histidine kinase/HSP90-like ATPase" evidence="3">
    <location>
        <begin position="470"/>
        <end position="584"/>
    </location>
</feature>
<proteinExistence type="predicted"/>
<dbReference type="Proteomes" id="UP001596989">
    <property type="component" value="Unassembled WGS sequence"/>
</dbReference>
<comment type="caution">
    <text evidence="5">The sequence shown here is derived from an EMBL/GenBank/DDBJ whole genome shotgun (WGS) entry which is preliminary data.</text>
</comment>
<accession>A0ABW3HKZ2</accession>
<keyword evidence="1" id="KW-0175">Coiled coil</keyword>
<feature type="coiled-coil region" evidence="1">
    <location>
        <begin position="338"/>
        <end position="365"/>
    </location>
</feature>
<keyword evidence="5" id="KW-0808">Transferase</keyword>
<dbReference type="Pfam" id="PF02518">
    <property type="entry name" value="HATPase_c"/>
    <property type="match status" value="1"/>
</dbReference>
<reference evidence="6" key="1">
    <citation type="journal article" date="2019" name="Int. J. Syst. Evol. Microbiol.">
        <title>The Global Catalogue of Microorganisms (GCM) 10K type strain sequencing project: providing services to taxonomists for standard genome sequencing and annotation.</title>
        <authorList>
            <consortium name="The Broad Institute Genomics Platform"/>
            <consortium name="The Broad Institute Genome Sequencing Center for Infectious Disease"/>
            <person name="Wu L."/>
            <person name="Ma J."/>
        </authorList>
    </citation>
    <scope>NUCLEOTIDE SEQUENCE [LARGE SCALE GENOMIC DNA]</scope>
    <source>
        <strain evidence="6">CCUG 59129</strain>
    </source>
</reference>
<dbReference type="InterPro" id="IPR010559">
    <property type="entry name" value="Sig_transdc_His_kin_internal"/>
</dbReference>
<dbReference type="SUPFAM" id="SSF55874">
    <property type="entry name" value="ATPase domain of HSP90 chaperone/DNA topoisomerase II/histidine kinase"/>
    <property type="match status" value="1"/>
</dbReference>
<dbReference type="Gene3D" id="6.10.340.10">
    <property type="match status" value="1"/>
</dbReference>
<dbReference type="GO" id="GO:0016301">
    <property type="term" value="F:kinase activity"/>
    <property type="evidence" value="ECO:0007669"/>
    <property type="project" value="UniProtKB-KW"/>
</dbReference>
<evidence type="ECO:0000256" key="1">
    <source>
        <dbReference type="SAM" id="Coils"/>
    </source>
</evidence>
<feature type="transmembrane region" description="Helical" evidence="2">
    <location>
        <begin position="12"/>
        <end position="32"/>
    </location>
</feature>
<gene>
    <name evidence="5" type="ORF">ACFQ2I_01990</name>
</gene>
<evidence type="ECO:0000256" key="2">
    <source>
        <dbReference type="SAM" id="Phobius"/>
    </source>
</evidence>